<feature type="domain" description="Galectin" evidence="4">
    <location>
        <begin position="215"/>
        <end position="344"/>
    </location>
</feature>
<dbReference type="InterPro" id="IPR044156">
    <property type="entry name" value="Galectin-like"/>
</dbReference>
<protein>
    <recommendedName>
        <fullName evidence="3">Galectin</fullName>
    </recommendedName>
</protein>
<dbReference type="InterPro" id="IPR013320">
    <property type="entry name" value="ConA-like_dom_sf"/>
</dbReference>
<dbReference type="Gene3D" id="2.60.120.200">
    <property type="match status" value="2"/>
</dbReference>
<accession>A0AAQ5XB54</accession>
<dbReference type="FunFam" id="2.60.120.200:FF:000124">
    <property type="entry name" value="Galectin-4"/>
    <property type="match status" value="2"/>
</dbReference>
<dbReference type="CDD" id="cd00070">
    <property type="entry name" value="GLECT"/>
    <property type="match status" value="2"/>
</dbReference>
<evidence type="ECO:0000313" key="5">
    <source>
        <dbReference type="Ensembl" id="ENSAOCP00000038543.1"/>
    </source>
</evidence>
<dbReference type="GO" id="GO:0030246">
    <property type="term" value="F:carbohydrate binding"/>
    <property type="evidence" value="ECO:0007669"/>
    <property type="project" value="UniProtKB-UniRule"/>
</dbReference>
<sequence>MFVAPPGYQPIYSPCIPYLGPIYGGLREGVSIYIQGSIPEDITRFYINLLCGESEASDIALHFNPRFDGWDKVVFNSCQGGCWESEEKIRSMPFCKGQLFEMVIIVTIQGYQIRVNGNDFHTFAHRLPMERVCAMQIAGDVSVQTINVIGGGYPGGGMGGGYPGGMGGGMDGGYPGGGMGGGYPGGMGGGMGGGFPGANLPGMGGQPVYNPPVPYSNMIPGGMFPKKTLIIRGMVPYGADRMSINFMVSRCRDIAFHMNPRVREGIVVRNSMLGGNWGQEERELGMCPFMEGQYFDMSIRCGNQRFKVFVNGQFLFDFFHRFQSFSEIDLLEIEGDIQISYIHF</sequence>
<evidence type="ECO:0000313" key="6">
    <source>
        <dbReference type="Proteomes" id="UP001501940"/>
    </source>
</evidence>
<gene>
    <name evidence="5" type="primary">LGALS4</name>
</gene>
<dbReference type="SMART" id="SM00908">
    <property type="entry name" value="Gal-bind_lectin"/>
    <property type="match status" value="2"/>
</dbReference>
<dbReference type="GeneTree" id="ENSGT00940000160378"/>
<dbReference type="SMART" id="SM00276">
    <property type="entry name" value="GLECT"/>
    <property type="match status" value="2"/>
</dbReference>
<reference evidence="5" key="2">
    <citation type="submission" date="2025-08" db="UniProtKB">
        <authorList>
            <consortium name="Ensembl"/>
        </authorList>
    </citation>
    <scope>IDENTIFICATION</scope>
</reference>
<evidence type="ECO:0000256" key="3">
    <source>
        <dbReference type="RuleBase" id="RU102079"/>
    </source>
</evidence>
<evidence type="ECO:0000256" key="2">
    <source>
        <dbReference type="ARBA" id="ARBA00022737"/>
    </source>
</evidence>
<keyword evidence="6" id="KW-1185">Reference proteome</keyword>
<proteinExistence type="predicted"/>
<evidence type="ECO:0000259" key="4">
    <source>
        <dbReference type="PROSITE" id="PS51304"/>
    </source>
</evidence>
<dbReference type="PANTHER" id="PTHR11346">
    <property type="entry name" value="GALECTIN"/>
    <property type="match status" value="1"/>
</dbReference>
<organism evidence="5 6">
    <name type="scientific">Amphiprion ocellaris</name>
    <name type="common">Clown anemonefish</name>
    <dbReference type="NCBI Taxonomy" id="80972"/>
    <lineage>
        <taxon>Eukaryota</taxon>
        <taxon>Metazoa</taxon>
        <taxon>Chordata</taxon>
        <taxon>Craniata</taxon>
        <taxon>Vertebrata</taxon>
        <taxon>Euteleostomi</taxon>
        <taxon>Actinopterygii</taxon>
        <taxon>Neopterygii</taxon>
        <taxon>Teleostei</taxon>
        <taxon>Neoteleostei</taxon>
        <taxon>Acanthomorphata</taxon>
        <taxon>Ovalentaria</taxon>
        <taxon>Pomacentridae</taxon>
        <taxon>Amphiprion</taxon>
    </lineage>
</organism>
<keyword evidence="1 3" id="KW-0430">Lectin</keyword>
<reference evidence="5" key="3">
    <citation type="submission" date="2025-09" db="UniProtKB">
        <authorList>
            <consortium name="Ensembl"/>
        </authorList>
    </citation>
    <scope>IDENTIFICATION</scope>
</reference>
<dbReference type="AlphaFoldDB" id="A0AAQ5XB54"/>
<dbReference type="PANTHER" id="PTHR11346:SF32">
    <property type="entry name" value="GALECTIN-4"/>
    <property type="match status" value="1"/>
</dbReference>
<keyword evidence="2" id="KW-0677">Repeat</keyword>
<dbReference type="Ensembl" id="ENSAOCT00000074736.1">
    <property type="protein sequence ID" value="ENSAOCP00000038543.1"/>
    <property type="gene ID" value="ENSAOCG00000007089.2"/>
</dbReference>
<evidence type="ECO:0000256" key="1">
    <source>
        <dbReference type="ARBA" id="ARBA00022734"/>
    </source>
</evidence>
<name>A0AAQ5XB54_AMPOC</name>
<dbReference type="Proteomes" id="UP001501940">
    <property type="component" value="Chromosome 7"/>
</dbReference>
<dbReference type="SUPFAM" id="SSF49899">
    <property type="entry name" value="Concanavalin A-like lectins/glucanases"/>
    <property type="match status" value="2"/>
</dbReference>
<dbReference type="Pfam" id="PF00337">
    <property type="entry name" value="Gal-bind_lectin"/>
    <property type="match status" value="2"/>
</dbReference>
<dbReference type="PROSITE" id="PS51304">
    <property type="entry name" value="GALECTIN"/>
    <property type="match status" value="2"/>
</dbReference>
<dbReference type="InterPro" id="IPR001079">
    <property type="entry name" value="Galectin_CRD"/>
</dbReference>
<feature type="domain" description="Galectin" evidence="4">
    <location>
        <begin position="18"/>
        <end position="149"/>
    </location>
</feature>
<reference evidence="5 6" key="1">
    <citation type="submission" date="2022-01" db="EMBL/GenBank/DDBJ databases">
        <title>A chromosome-scale genome assembly of the false clownfish, Amphiprion ocellaris.</title>
        <authorList>
            <person name="Ryu T."/>
        </authorList>
    </citation>
    <scope>NUCLEOTIDE SEQUENCE [LARGE SCALE GENOMIC DNA]</scope>
</reference>